<dbReference type="InterPro" id="IPR051128">
    <property type="entry name" value="EgtD_Methyltrsf_superfamily"/>
</dbReference>
<dbReference type="InterPro" id="IPR019257">
    <property type="entry name" value="MeTrfase_dom"/>
</dbReference>
<evidence type="ECO:0000313" key="4">
    <source>
        <dbReference type="EMBL" id="RMA64396.1"/>
    </source>
</evidence>
<protein>
    <submittedName>
        <fullName evidence="4">Dimethylhistidine N-methyltransferase</fullName>
    </submittedName>
</protein>
<name>A0A3L9YUQ7_9FLAO</name>
<reference evidence="4 5" key="1">
    <citation type="submission" date="2018-10" db="EMBL/GenBank/DDBJ databases">
        <title>Genomic Encyclopedia of Archaeal and Bacterial Type Strains, Phase II (KMG-II): from individual species to whole genera.</title>
        <authorList>
            <person name="Goeker M."/>
        </authorList>
    </citation>
    <scope>NUCLEOTIDE SEQUENCE [LARGE SCALE GENOMIC DNA]</scope>
    <source>
        <strain evidence="4 5">DSM 23424</strain>
    </source>
</reference>
<dbReference type="InterPro" id="IPR017804">
    <property type="entry name" value="MeTrfase_EgtD-like"/>
</dbReference>
<dbReference type="AlphaFoldDB" id="A0A3L9YUQ7"/>
<gene>
    <name evidence="4" type="ORF">BXY75_1271</name>
</gene>
<dbReference type="NCBIfam" id="TIGR03438">
    <property type="entry name" value="egtD_ergothio"/>
    <property type="match status" value="1"/>
</dbReference>
<keyword evidence="5" id="KW-1185">Reference proteome</keyword>
<keyword evidence="2 4" id="KW-0808">Transferase</keyword>
<evidence type="ECO:0000256" key="1">
    <source>
        <dbReference type="ARBA" id="ARBA00022603"/>
    </source>
</evidence>
<dbReference type="Pfam" id="PF10017">
    <property type="entry name" value="Methyltransf_33"/>
    <property type="match status" value="1"/>
</dbReference>
<dbReference type="PIRSF" id="PIRSF018005">
    <property type="entry name" value="UCP018005"/>
    <property type="match status" value="1"/>
</dbReference>
<evidence type="ECO:0000259" key="3">
    <source>
        <dbReference type="Pfam" id="PF10017"/>
    </source>
</evidence>
<dbReference type="Gene3D" id="3.40.50.150">
    <property type="entry name" value="Vaccinia Virus protein VP39"/>
    <property type="match status" value="1"/>
</dbReference>
<dbReference type="RefSeq" id="WP_121906845.1">
    <property type="nucleotide sequence ID" value="NZ_REFC01000012.1"/>
</dbReference>
<evidence type="ECO:0000256" key="2">
    <source>
        <dbReference type="ARBA" id="ARBA00022679"/>
    </source>
</evidence>
<accession>A0A3L9YUQ7</accession>
<dbReference type="Proteomes" id="UP000271339">
    <property type="component" value="Unassembled WGS sequence"/>
</dbReference>
<dbReference type="PANTHER" id="PTHR43397:SF1">
    <property type="entry name" value="ERGOTHIONEINE BIOSYNTHESIS PROTEIN 1"/>
    <property type="match status" value="1"/>
</dbReference>
<organism evidence="4 5">
    <name type="scientific">Ulvibacter antarcticus</name>
    <dbReference type="NCBI Taxonomy" id="442714"/>
    <lineage>
        <taxon>Bacteria</taxon>
        <taxon>Pseudomonadati</taxon>
        <taxon>Bacteroidota</taxon>
        <taxon>Flavobacteriia</taxon>
        <taxon>Flavobacteriales</taxon>
        <taxon>Flavobacteriaceae</taxon>
        <taxon>Ulvibacter</taxon>
    </lineage>
</organism>
<proteinExistence type="predicted"/>
<dbReference type="InterPro" id="IPR035094">
    <property type="entry name" value="EgtD"/>
</dbReference>
<dbReference type="GO" id="GO:0008168">
    <property type="term" value="F:methyltransferase activity"/>
    <property type="evidence" value="ECO:0007669"/>
    <property type="project" value="UniProtKB-KW"/>
</dbReference>
<dbReference type="InterPro" id="IPR029063">
    <property type="entry name" value="SAM-dependent_MTases_sf"/>
</dbReference>
<dbReference type="EMBL" id="REFC01000012">
    <property type="protein sequence ID" value="RMA64396.1"/>
    <property type="molecule type" value="Genomic_DNA"/>
</dbReference>
<sequence>MDKTFAQDVISGLTSKEKKLSSKYFYDDEGSRIFREIMGMPEYYPTNCELEILTEQASNIVSATQFSKHFKIIEFGAGDGFKTFQLLEYLVSENISFDYIPIDISQEAITTLSEKLKKQLPELSIKPQVGDYFEILEKVSNHNVPSLLLFLGGNIGNYQPDEVTSLLELFNKNMNKGDKLLIGIDLKKNPNTIRTAYNDDGGITKRFNLNLLRRINSEFDGNFNIDDFDFFCSYNPFSGEVKSYLVSLKEQLVSIKKLNLEVSFQKNEMIWTELSKKYDLSEIQKVAAQSDFKVTQNFFDSREYFTDSLWEK</sequence>
<dbReference type="GO" id="GO:0032259">
    <property type="term" value="P:methylation"/>
    <property type="evidence" value="ECO:0007669"/>
    <property type="project" value="UniProtKB-KW"/>
</dbReference>
<dbReference type="OrthoDB" id="5289726at2"/>
<dbReference type="PANTHER" id="PTHR43397">
    <property type="entry name" value="ERGOTHIONEINE BIOSYNTHESIS PROTEIN 1"/>
    <property type="match status" value="1"/>
</dbReference>
<feature type="domain" description="Histidine-specific methyltransferase SAM-dependent" evidence="3">
    <location>
        <begin position="5"/>
        <end position="311"/>
    </location>
</feature>
<evidence type="ECO:0000313" key="5">
    <source>
        <dbReference type="Proteomes" id="UP000271339"/>
    </source>
</evidence>
<comment type="caution">
    <text evidence="4">The sequence shown here is derived from an EMBL/GenBank/DDBJ whole genome shotgun (WGS) entry which is preliminary data.</text>
</comment>
<keyword evidence="1 4" id="KW-0489">Methyltransferase</keyword>
<dbReference type="SUPFAM" id="SSF53335">
    <property type="entry name" value="S-adenosyl-L-methionine-dependent methyltransferases"/>
    <property type="match status" value="2"/>
</dbReference>